<organism evidence="2 3">
    <name type="scientific">Flavobacterium celericrescens</name>
    <dbReference type="NCBI Taxonomy" id="2709780"/>
    <lineage>
        <taxon>Bacteria</taxon>
        <taxon>Pseudomonadati</taxon>
        <taxon>Bacteroidota</taxon>
        <taxon>Flavobacteriia</taxon>
        <taxon>Flavobacteriales</taxon>
        <taxon>Flavobacteriaceae</taxon>
        <taxon>Flavobacterium</taxon>
    </lineage>
</organism>
<comment type="caution">
    <text evidence="2">The sequence shown here is derived from an EMBL/GenBank/DDBJ whole genome shotgun (WGS) entry which is preliminary data.</text>
</comment>
<sequence>MLSILIPIYDYNAFPLVEELYKQCIECKITFEILCQDDASRSPLNKLNDEINSIPNCSFIALEKNLAHRENRNLLAKRAQYPYLLFLDGDSVIINPNYIKTYLSNLGNYDVIYGGRLHPENCPSEQQTLRWKYGKFIEDKLAVERKKEPFKCLLFNNTIISKECFNQVKFDSEITLYGHDDTQLSYQLSLLKPSVNHIDNQVEHGDIDTNEAYVGKTKNSIKSLMLLVGSKKIEAKYVRLLQLYNFLNKTKLNTIAALFYRIFKTVMIKNLVSKNPSLLIYNLFRVTYMCSIKQ</sequence>
<evidence type="ECO:0000313" key="2">
    <source>
        <dbReference type="EMBL" id="NHM05273.1"/>
    </source>
</evidence>
<evidence type="ECO:0000313" key="3">
    <source>
        <dbReference type="Proteomes" id="UP000761423"/>
    </source>
</evidence>
<proteinExistence type="predicted"/>
<dbReference type="SUPFAM" id="SSF53448">
    <property type="entry name" value="Nucleotide-diphospho-sugar transferases"/>
    <property type="match status" value="1"/>
</dbReference>
<dbReference type="RefSeq" id="WP_166237293.1">
    <property type="nucleotide sequence ID" value="NZ_JAAJBV010000009.1"/>
</dbReference>
<dbReference type="InterPro" id="IPR029044">
    <property type="entry name" value="Nucleotide-diphossugar_trans"/>
</dbReference>
<dbReference type="Proteomes" id="UP000761423">
    <property type="component" value="Unassembled WGS sequence"/>
</dbReference>
<name>A0ABX0IDI9_9FLAO</name>
<dbReference type="Pfam" id="PF00535">
    <property type="entry name" value="Glycos_transf_2"/>
    <property type="match status" value="1"/>
</dbReference>
<dbReference type="EMBL" id="JAAJBV010000009">
    <property type="protein sequence ID" value="NHM05273.1"/>
    <property type="molecule type" value="Genomic_DNA"/>
</dbReference>
<dbReference type="InterPro" id="IPR001173">
    <property type="entry name" value="Glyco_trans_2-like"/>
</dbReference>
<reference evidence="2 3" key="1">
    <citation type="submission" date="2020-02" db="EMBL/GenBank/DDBJ databases">
        <authorList>
            <person name="Chen W.-M."/>
        </authorList>
    </citation>
    <scope>NUCLEOTIDE SEQUENCE [LARGE SCALE GENOMIC DNA]</scope>
    <source>
        <strain evidence="2 3">TWA-26</strain>
    </source>
</reference>
<protein>
    <submittedName>
        <fullName evidence="2">Glycosyltransferase family 2 protein</fullName>
    </submittedName>
</protein>
<dbReference type="CDD" id="cd00761">
    <property type="entry name" value="Glyco_tranf_GTA_type"/>
    <property type="match status" value="1"/>
</dbReference>
<evidence type="ECO:0000259" key="1">
    <source>
        <dbReference type="Pfam" id="PF00535"/>
    </source>
</evidence>
<accession>A0ABX0IDI9</accession>
<feature type="domain" description="Glycosyltransferase 2-like" evidence="1">
    <location>
        <begin position="3"/>
        <end position="140"/>
    </location>
</feature>
<keyword evidence="3" id="KW-1185">Reference proteome</keyword>
<gene>
    <name evidence="2" type="ORF">G4L40_11205</name>
</gene>
<dbReference type="Gene3D" id="3.90.550.10">
    <property type="entry name" value="Spore Coat Polysaccharide Biosynthesis Protein SpsA, Chain A"/>
    <property type="match status" value="1"/>
</dbReference>